<dbReference type="Pfam" id="PF00805">
    <property type="entry name" value="Pentapeptide"/>
    <property type="match status" value="1"/>
</dbReference>
<sequence length="327" mass="34425">MGVPAVLGFILVMLGPVSWLVAGGTVRSLGGKEQADALNAVRQTVLTAAGGAAVLLGFGYTARTYHLSRRGQVTGRFSTAIGQLASDKLEERVGAVYGLEHVMAESPQDHATVVSVLSAFVREHARREGDASPEGNAGQQGPPPPFGTEPPADIRAAMEVLARRPEREEARRMDLRRTALVGLLMRSFDFDSRPRLTRAYLTWADLRRADLRGADLRGAILNGADLRLSMLSGALLDGAAVANADLRGASLGGGTSLVGADLTGTDLTDTRGVTAEQLSGCLLDEGTRLPPDLAADPWIRARIADCTAWADQRGSTDSAPPPTARPA</sequence>
<dbReference type="InterPro" id="IPR051082">
    <property type="entry name" value="Pentapeptide-BTB/POZ_domain"/>
</dbReference>
<dbReference type="Gene3D" id="2.160.20.80">
    <property type="entry name" value="E3 ubiquitin-protein ligase SopA"/>
    <property type="match status" value="1"/>
</dbReference>
<comment type="caution">
    <text evidence="2">The sequence shown here is derived from an EMBL/GenBank/DDBJ whole genome shotgun (WGS) entry which is preliminary data.</text>
</comment>
<dbReference type="PANTHER" id="PTHR14136">
    <property type="entry name" value="BTB_POZ DOMAIN-CONTAINING PROTEIN KCTD9"/>
    <property type="match status" value="1"/>
</dbReference>
<dbReference type="InterPro" id="IPR001646">
    <property type="entry name" value="5peptide_repeat"/>
</dbReference>
<evidence type="ECO:0000313" key="3">
    <source>
        <dbReference type="Proteomes" id="UP001500994"/>
    </source>
</evidence>
<dbReference type="PANTHER" id="PTHR14136:SF17">
    <property type="entry name" value="BTB_POZ DOMAIN-CONTAINING PROTEIN KCTD9"/>
    <property type="match status" value="1"/>
</dbReference>
<dbReference type="Proteomes" id="UP001500994">
    <property type="component" value="Unassembled WGS sequence"/>
</dbReference>
<feature type="region of interest" description="Disordered" evidence="1">
    <location>
        <begin position="125"/>
        <end position="151"/>
    </location>
</feature>
<name>A0ABP6EG67_9ACTN</name>
<evidence type="ECO:0000256" key="1">
    <source>
        <dbReference type="SAM" id="MobiDB-lite"/>
    </source>
</evidence>
<accession>A0ABP6EG67</accession>
<protein>
    <submittedName>
        <fullName evidence="2">Pentapeptide repeat-containing protein</fullName>
    </submittedName>
</protein>
<organism evidence="2 3">
    <name type="scientific">Streptomyces lunalinharesii</name>
    <dbReference type="NCBI Taxonomy" id="333384"/>
    <lineage>
        <taxon>Bacteria</taxon>
        <taxon>Bacillati</taxon>
        <taxon>Actinomycetota</taxon>
        <taxon>Actinomycetes</taxon>
        <taxon>Kitasatosporales</taxon>
        <taxon>Streptomycetaceae</taxon>
        <taxon>Streptomyces</taxon>
    </lineage>
</organism>
<dbReference type="EMBL" id="BAAARK010000012">
    <property type="protein sequence ID" value="GAA2667638.1"/>
    <property type="molecule type" value="Genomic_DNA"/>
</dbReference>
<evidence type="ECO:0000313" key="2">
    <source>
        <dbReference type="EMBL" id="GAA2667638.1"/>
    </source>
</evidence>
<dbReference type="SUPFAM" id="SSF141571">
    <property type="entry name" value="Pentapeptide repeat-like"/>
    <property type="match status" value="1"/>
</dbReference>
<proteinExistence type="predicted"/>
<reference evidence="3" key="1">
    <citation type="journal article" date="2019" name="Int. J. Syst. Evol. Microbiol.">
        <title>The Global Catalogue of Microorganisms (GCM) 10K type strain sequencing project: providing services to taxonomists for standard genome sequencing and annotation.</title>
        <authorList>
            <consortium name="The Broad Institute Genomics Platform"/>
            <consortium name="The Broad Institute Genome Sequencing Center for Infectious Disease"/>
            <person name="Wu L."/>
            <person name="Ma J."/>
        </authorList>
    </citation>
    <scope>NUCLEOTIDE SEQUENCE [LARGE SCALE GENOMIC DNA]</scope>
    <source>
        <strain evidence="3">JCM 16374</strain>
    </source>
</reference>
<gene>
    <name evidence="2" type="ORF">GCM10009864_41620</name>
</gene>
<keyword evidence="3" id="KW-1185">Reference proteome</keyword>
<dbReference type="RefSeq" id="WP_344578027.1">
    <property type="nucleotide sequence ID" value="NZ_BAAARK010000012.1"/>
</dbReference>